<proteinExistence type="predicted"/>
<accession>Q5NXB9</accession>
<dbReference type="RefSeq" id="WP_011254882.1">
    <property type="nucleotide sequence ID" value="NC_006823.1"/>
</dbReference>
<geneLocation type="plasmid" evidence="2">
    <name>pAzo1</name>
</geneLocation>
<dbReference type="HOGENOM" id="CLU_878936_0_0_4"/>
<dbReference type="KEGG" id="eba:p1B68"/>
<name>Q5NXB9_AROAE</name>
<keyword evidence="1" id="KW-0614">Plasmid</keyword>
<dbReference type="AlphaFoldDB" id="Q5NXB9"/>
<dbReference type="EMBL" id="CR555307">
    <property type="protein sequence ID" value="CAI10295.1"/>
    <property type="molecule type" value="Genomic_DNA"/>
</dbReference>
<evidence type="ECO:0000313" key="2">
    <source>
        <dbReference type="Proteomes" id="UP000006552"/>
    </source>
</evidence>
<gene>
    <name evidence="1" type="ORF">p1B68</name>
</gene>
<evidence type="ECO:0008006" key="3">
    <source>
        <dbReference type="Google" id="ProtNLM"/>
    </source>
</evidence>
<dbReference type="Proteomes" id="UP000006552">
    <property type="component" value="Plasmid 1"/>
</dbReference>
<dbReference type="Pfam" id="PF11348">
    <property type="entry name" value="DUF3150"/>
    <property type="match status" value="1"/>
</dbReference>
<dbReference type="OrthoDB" id="10014059at2"/>
<keyword evidence="2" id="KW-1185">Reference proteome</keyword>
<protein>
    <recommendedName>
        <fullName evidence="3">DUF3150 domain-containing protein</fullName>
    </recommendedName>
</protein>
<reference evidence="1 2" key="1">
    <citation type="journal article" date="2005" name="Arch. Microbiol.">
        <title>The genome sequence of an anaerobic aromatic-degrading denitrifying bacterium, strain EbN1.</title>
        <authorList>
            <person name="Rabus R."/>
            <person name="Kube M."/>
            <person name="Heider J."/>
            <person name="Beck A."/>
            <person name="Heitmann K."/>
            <person name="Widdel F."/>
            <person name="Reinhardt R."/>
        </authorList>
    </citation>
    <scope>NUCLEOTIDE SEQUENCE [LARGE SCALE GENOMIC DNA]</scope>
    <source>
        <strain evidence="1 2">EbN1</strain>
        <plasmid evidence="2">Plasmid pAzo1</plasmid>
    </source>
</reference>
<organism evidence="1 2">
    <name type="scientific">Aromatoleum aromaticum (strain DSM 19018 / LMG 30748 / EbN1)</name>
    <name type="common">Azoarcus sp. (strain EbN1)</name>
    <dbReference type="NCBI Taxonomy" id="76114"/>
    <lineage>
        <taxon>Bacteria</taxon>
        <taxon>Pseudomonadati</taxon>
        <taxon>Pseudomonadota</taxon>
        <taxon>Betaproteobacteria</taxon>
        <taxon>Rhodocyclales</taxon>
        <taxon>Rhodocyclaceae</taxon>
        <taxon>Aromatoleum</taxon>
    </lineage>
</organism>
<evidence type="ECO:0000313" key="1">
    <source>
        <dbReference type="EMBL" id="CAI10295.1"/>
    </source>
</evidence>
<dbReference type="InterPro" id="IPR021496">
    <property type="entry name" value="DUF3150"/>
</dbReference>
<sequence length="316" mass="34790">MEVLKSCVLLNYSARQLSAVREISTLREGAKVEKKGVVLFNPKKLNPFQRLKREMFTCARKYGTKLEALGAWLVPLDRADAADEEFKRLVQQYEDAAVDFCAEYRDLVDAQCIAHPLDAEDIRGAAPADTAVREVLRASCVLYQLPEEIRETGLERELDSLPGQVASEMAQDLRDSLGSGHRYTRDTLNVIRRVAKKAGSFGFLHPSLAAVPGLVDGLLSRLPPDGPYRGEEALNIGVVIAFLQDPARLLAEGENLGEDLFVKATDLLPEQDEAHQGTEAPTPTEAVVVSIAEMASAVDMPERGPVDEEEDVDSWF</sequence>